<protein>
    <submittedName>
        <fullName evidence="7">RNA polymerase sigma-H factor</fullName>
    </submittedName>
</protein>
<evidence type="ECO:0000259" key="5">
    <source>
        <dbReference type="Pfam" id="PF04542"/>
    </source>
</evidence>
<dbReference type="InterPro" id="IPR039425">
    <property type="entry name" value="RNA_pol_sigma-70-like"/>
</dbReference>
<dbReference type="KEGG" id="upl:DSM104440_00551"/>
<dbReference type="GO" id="GO:0003677">
    <property type="term" value="F:DNA binding"/>
    <property type="evidence" value="ECO:0007669"/>
    <property type="project" value="InterPro"/>
</dbReference>
<dbReference type="Pfam" id="PF08281">
    <property type="entry name" value="Sigma70_r4_2"/>
    <property type="match status" value="1"/>
</dbReference>
<dbReference type="Proteomes" id="UP000503096">
    <property type="component" value="Chromosome"/>
</dbReference>
<dbReference type="PANTHER" id="PTHR43133">
    <property type="entry name" value="RNA POLYMERASE ECF-TYPE SIGMA FACTO"/>
    <property type="match status" value="1"/>
</dbReference>
<dbReference type="NCBIfam" id="TIGR02937">
    <property type="entry name" value="sigma70-ECF"/>
    <property type="match status" value="1"/>
</dbReference>
<dbReference type="Pfam" id="PF04542">
    <property type="entry name" value="Sigma70_r2"/>
    <property type="match status" value="1"/>
</dbReference>
<dbReference type="EMBL" id="CP053073">
    <property type="protein sequence ID" value="QJR13761.1"/>
    <property type="molecule type" value="Genomic_DNA"/>
</dbReference>
<name>A0A6M4H2I8_9PROT</name>
<dbReference type="AlphaFoldDB" id="A0A6M4H2I8"/>
<gene>
    <name evidence="7" type="primary">algU</name>
    <name evidence="7" type="ORF">DSM104440_00551</name>
</gene>
<evidence type="ECO:0000256" key="2">
    <source>
        <dbReference type="ARBA" id="ARBA00023015"/>
    </source>
</evidence>
<dbReference type="SUPFAM" id="SSF88659">
    <property type="entry name" value="Sigma3 and sigma4 domains of RNA polymerase sigma factors"/>
    <property type="match status" value="1"/>
</dbReference>
<dbReference type="InterPro" id="IPR014284">
    <property type="entry name" value="RNA_pol_sigma-70_dom"/>
</dbReference>
<evidence type="ECO:0000313" key="7">
    <source>
        <dbReference type="EMBL" id="QJR13761.1"/>
    </source>
</evidence>
<keyword evidence="4" id="KW-0804">Transcription</keyword>
<dbReference type="InterPro" id="IPR036388">
    <property type="entry name" value="WH-like_DNA-bd_sf"/>
</dbReference>
<dbReference type="GO" id="GO:0006352">
    <property type="term" value="P:DNA-templated transcription initiation"/>
    <property type="evidence" value="ECO:0007669"/>
    <property type="project" value="InterPro"/>
</dbReference>
<feature type="domain" description="RNA polymerase sigma-70 region 2" evidence="5">
    <location>
        <begin position="32"/>
        <end position="99"/>
    </location>
</feature>
<reference evidence="7 8" key="1">
    <citation type="submission" date="2020-04" db="EMBL/GenBank/DDBJ databases">
        <title>Usitatibacter rugosus gen. nov., sp. nov. and Usitatibacter palustris sp. nov., novel members of Usitatibacteraceae fam. nov. within the order Nitrosomonadales isolated from soil.</title>
        <authorList>
            <person name="Huber K.J."/>
            <person name="Neumann-Schaal M."/>
            <person name="Geppert A."/>
            <person name="Luckner M."/>
            <person name="Wanner G."/>
            <person name="Overmann J."/>
        </authorList>
    </citation>
    <scope>NUCLEOTIDE SEQUENCE [LARGE SCALE GENOMIC DNA]</scope>
    <source>
        <strain evidence="7 8">Swamp67</strain>
    </source>
</reference>
<dbReference type="GO" id="GO:0016987">
    <property type="term" value="F:sigma factor activity"/>
    <property type="evidence" value="ECO:0007669"/>
    <property type="project" value="UniProtKB-KW"/>
</dbReference>
<dbReference type="Gene3D" id="1.10.1740.10">
    <property type="match status" value="1"/>
</dbReference>
<dbReference type="Gene3D" id="1.10.10.10">
    <property type="entry name" value="Winged helix-like DNA-binding domain superfamily/Winged helix DNA-binding domain"/>
    <property type="match status" value="1"/>
</dbReference>
<evidence type="ECO:0000259" key="6">
    <source>
        <dbReference type="Pfam" id="PF08281"/>
    </source>
</evidence>
<evidence type="ECO:0000256" key="4">
    <source>
        <dbReference type="ARBA" id="ARBA00023163"/>
    </source>
</evidence>
<evidence type="ECO:0000313" key="8">
    <source>
        <dbReference type="Proteomes" id="UP000503096"/>
    </source>
</evidence>
<comment type="similarity">
    <text evidence="1">Belongs to the sigma-70 factor family. ECF subfamily.</text>
</comment>
<dbReference type="SUPFAM" id="SSF88946">
    <property type="entry name" value="Sigma2 domain of RNA polymerase sigma factors"/>
    <property type="match status" value="1"/>
</dbReference>
<dbReference type="InParanoid" id="A0A6M4H2I8"/>
<keyword evidence="3" id="KW-0731">Sigma factor</keyword>
<proteinExistence type="inferred from homology"/>
<dbReference type="InterPro" id="IPR007627">
    <property type="entry name" value="RNA_pol_sigma70_r2"/>
</dbReference>
<dbReference type="InterPro" id="IPR013249">
    <property type="entry name" value="RNA_pol_sigma70_r4_t2"/>
</dbReference>
<evidence type="ECO:0000256" key="3">
    <source>
        <dbReference type="ARBA" id="ARBA00023082"/>
    </source>
</evidence>
<dbReference type="NCBIfam" id="NF008888">
    <property type="entry name" value="PRK11922.1"/>
    <property type="match status" value="1"/>
</dbReference>
<evidence type="ECO:0000256" key="1">
    <source>
        <dbReference type="ARBA" id="ARBA00010641"/>
    </source>
</evidence>
<feature type="domain" description="RNA polymerase sigma factor 70 region 4 type 2" evidence="6">
    <location>
        <begin position="138"/>
        <end position="190"/>
    </location>
</feature>
<accession>A0A6M4H2I8</accession>
<dbReference type="InterPro" id="IPR013324">
    <property type="entry name" value="RNA_pol_sigma_r3/r4-like"/>
</dbReference>
<sequence length="232" mass="25491">MTLPAAMASTPQTDAEIAQRVAAGDTAVFTALMRKHNRALFRTARSILRDDADAEDALQDGYLAAYRAMHTFRGDARLSTWLVRIVANEALARLRKRVRLAEVIPIEPGSHDGAAAERVAADAAAEPERAAVSTQTLRLIEARIDDLPDAFRTVFVLRALEEMSVEEVAASLAIPEATVRTRFFRARAMLRESLARELDLAMDDAFAFDGERCDRIVAGVLERLAQTKGETP</sequence>
<dbReference type="CDD" id="cd06171">
    <property type="entry name" value="Sigma70_r4"/>
    <property type="match status" value="1"/>
</dbReference>
<keyword evidence="2" id="KW-0805">Transcription regulation</keyword>
<keyword evidence="8" id="KW-1185">Reference proteome</keyword>
<dbReference type="InterPro" id="IPR013325">
    <property type="entry name" value="RNA_pol_sigma_r2"/>
</dbReference>
<organism evidence="7 8">
    <name type="scientific">Usitatibacter palustris</name>
    <dbReference type="NCBI Taxonomy" id="2732487"/>
    <lineage>
        <taxon>Bacteria</taxon>
        <taxon>Pseudomonadati</taxon>
        <taxon>Pseudomonadota</taxon>
        <taxon>Betaproteobacteria</taxon>
        <taxon>Nitrosomonadales</taxon>
        <taxon>Usitatibacteraceae</taxon>
        <taxon>Usitatibacter</taxon>
    </lineage>
</organism>
<dbReference type="PANTHER" id="PTHR43133:SF51">
    <property type="entry name" value="RNA POLYMERASE SIGMA FACTOR"/>
    <property type="match status" value="1"/>
</dbReference>